<sequence length="331" mass="36578">MEARGKYEFNATAEDELSFRKGDILKILGSQDEWFKAELHGQEGFVPQNYTERQTPSWFKETASRSSAEELLMSREVGGFLIRGSQSSPGEFSISVRHEFDVQHFKVMKDSKGHYFLWSEKFTSLNKLVDFYKNTSISKQRDIYLRDGSLDDQSPFAPQPLKRGSLPEERSYGAPTAATSHRRASDLPHSQQSKRPGMEVRAHTIGTPGRNTPLTSLPAPQRTSETMPHPQRAVIQVKAVYDFTAEEGDELGFHAGSSRGHGPPYRPADPSGPIGRSSEARGGCVHHTGGSWYAPLPGYVHSFTGHCSASTGKTGMLWQAVGNKQTGTSDS</sequence>
<dbReference type="SUPFAM" id="SSF50044">
    <property type="entry name" value="SH3-domain"/>
    <property type="match status" value="2"/>
</dbReference>
<reference evidence="9" key="2">
    <citation type="submission" date="2025-09" db="UniProtKB">
        <authorList>
            <consortium name="Ensembl"/>
        </authorList>
    </citation>
    <scope>IDENTIFICATION</scope>
</reference>
<evidence type="ECO:0000313" key="10">
    <source>
        <dbReference type="Proteomes" id="UP000694557"/>
    </source>
</evidence>
<keyword evidence="3" id="KW-0449">Lipoprotein</keyword>
<keyword evidence="1 5" id="KW-0728">SH3 domain</keyword>
<protein>
    <submittedName>
        <fullName evidence="9">Family with sequence similarity 83 member Fa</fullName>
    </submittedName>
</protein>
<dbReference type="Pfam" id="PF00017">
    <property type="entry name" value="SH2"/>
    <property type="match status" value="1"/>
</dbReference>
<proteinExistence type="predicted"/>
<dbReference type="Pfam" id="PF00018">
    <property type="entry name" value="SH3_1"/>
    <property type="match status" value="1"/>
</dbReference>
<evidence type="ECO:0000256" key="6">
    <source>
        <dbReference type="SAM" id="MobiDB-lite"/>
    </source>
</evidence>
<evidence type="ECO:0000256" key="1">
    <source>
        <dbReference type="ARBA" id="ARBA00022443"/>
    </source>
</evidence>
<dbReference type="InterPro" id="IPR001452">
    <property type="entry name" value="SH3_domain"/>
</dbReference>
<evidence type="ECO:0000256" key="3">
    <source>
        <dbReference type="ARBA" id="ARBA00023288"/>
    </source>
</evidence>
<dbReference type="SMART" id="SM00252">
    <property type="entry name" value="SH2"/>
    <property type="match status" value="1"/>
</dbReference>
<dbReference type="PROSITE" id="PS50001">
    <property type="entry name" value="SH2"/>
    <property type="match status" value="1"/>
</dbReference>
<evidence type="ECO:0000256" key="4">
    <source>
        <dbReference type="PROSITE-ProRule" id="PRU00191"/>
    </source>
</evidence>
<feature type="region of interest" description="Disordered" evidence="6">
    <location>
        <begin position="148"/>
        <end position="229"/>
    </location>
</feature>
<name>A0A8C7CSK8_ONCKI</name>
<dbReference type="PRINTS" id="PR00401">
    <property type="entry name" value="SH2DOMAIN"/>
</dbReference>
<dbReference type="CDD" id="cd09941">
    <property type="entry name" value="SH2_Grb2_like"/>
    <property type="match status" value="1"/>
</dbReference>
<dbReference type="InterPro" id="IPR043539">
    <property type="entry name" value="Grb2-like"/>
</dbReference>
<accession>A0A8C7CSK8</accession>
<dbReference type="SMART" id="SM00326">
    <property type="entry name" value="SH3"/>
    <property type="match status" value="1"/>
</dbReference>
<feature type="domain" description="SH3" evidence="8">
    <location>
        <begin position="1"/>
        <end position="56"/>
    </location>
</feature>
<dbReference type="AlphaFoldDB" id="A0A8C7CSK8"/>
<organism evidence="9 10">
    <name type="scientific">Oncorhynchus kisutch</name>
    <name type="common">Coho salmon</name>
    <name type="synonym">Salmo kisutch</name>
    <dbReference type="NCBI Taxonomy" id="8019"/>
    <lineage>
        <taxon>Eukaryota</taxon>
        <taxon>Metazoa</taxon>
        <taxon>Chordata</taxon>
        <taxon>Craniata</taxon>
        <taxon>Vertebrata</taxon>
        <taxon>Euteleostomi</taxon>
        <taxon>Actinopterygii</taxon>
        <taxon>Neopterygii</taxon>
        <taxon>Teleostei</taxon>
        <taxon>Protacanthopterygii</taxon>
        <taxon>Salmoniformes</taxon>
        <taxon>Salmonidae</taxon>
        <taxon>Salmoninae</taxon>
        <taxon>Oncorhynchus</taxon>
    </lineage>
</organism>
<dbReference type="Gene3D" id="2.30.30.40">
    <property type="entry name" value="SH3 Domains"/>
    <property type="match status" value="1"/>
</dbReference>
<keyword evidence="10" id="KW-1185">Reference proteome</keyword>
<dbReference type="InterPro" id="IPR036860">
    <property type="entry name" value="SH2_dom_sf"/>
</dbReference>
<dbReference type="InterPro" id="IPR036028">
    <property type="entry name" value="SH3-like_dom_sf"/>
</dbReference>
<dbReference type="Gene3D" id="3.30.505.10">
    <property type="entry name" value="SH2 domain"/>
    <property type="match status" value="1"/>
</dbReference>
<dbReference type="PROSITE" id="PS50002">
    <property type="entry name" value="SH3"/>
    <property type="match status" value="1"/>
</dbReference>
<evidence type="ECO:0000256" key="5">
    <source>
        <dbReference type="PROSITE-ProRule" id="PRU00192"/>
    </source>
</evidence>
<dbReference type="PRINTS" id="PR00452">
    <property type="entry name" value="SH3DOMAIN"/>
</dbReference>
<evidence type="ECO:0000259" key="7">
    <source>
        <dbReference type="PROSITE" id="PS50001"/>
    </source>
</evidence>
<dbReference type="GeneTree" id="ENSGT00940000164021"/>
<dbReference type="PANTHER" id="PTHR46037">
    <property type="entry name" value="PROTEIN ENHANCER OF SEVENLESS 2B"/>
    <property type="match status" value="1"/>
</dbReference>
<evidence type="ECO:0000259" key="8">
    <source>
        <dbReference type="PROSITE" id="PS50002"/>
    </source>
</evidence>
<dbReference type="Ensembl" id="ENSOKIT00005011679.1">
    <property type="protein sequence ID" value="ENSOKIP00005010975.1"/>
    <property type="gene ID" value="ENSOKIG00005004956.1"/>
</dbReference>
<dbReference type="InterPro" id="IPR000980">
    <property type="entry name" value="SH2"/>
</dbReference>
<dbReference type="SUPFAM" id="SSF55550">
    <property type="entry name" value="SH2 domain"/>
    <property type="match status" value="1"/>
</dbReference>
<gene>
    <name evidence="9" type="primary">LOC109893567</name>
</gene>
<feature type="region of interest" description="Disordered" evidence="6">
    <location>
        <begin position="255"/>
        <end position="282"/>
    </location>
</feature>
<evidence type="ECO:0000256" key="2">
    <source>
        <dbReference type="ARBA" id="ARBA00022999"/>
    </source>
</evidence>
<reference evidence="9" key="1">
    <citation type="submission" date="2025-08" db="UniProtKB">
        <authorList>
            <consortium name="Ensembl"/>
        </authorList>
    </citation>
    <scope>IDENTIFICATION</scope>
</reference>
<evidence type="ECO:0000313" key="9">
    <source>
        <dbReference type="Ensembl" id="ENSOKIP00005010975.1"/>
    </source>
</evidence>
<feature type="domain" description="SH2" evidence="7">
    <location>
        <begin position="58"/>
        <end position="149"/>
    </location>
</feature>
<keyword evidence="2 4" id="KW-0727">SH2 domain</keyword>
<dbReference type="Proteomes" id="UP000694557">
    <property type="component" value="Unassembled WGS sequence"/>
</dbReference>